<dbReference type="EMBL" id="JAJUBC010000032">
    <property type="protein sequence ID" value="MDD1795620.1"/>
    <property type="molecule type" value="Genomic_DNA"/>
</dbReference>
<dbReference type="EC" id="4.1.99.17" evidence="10"/>
<evidence type="ECO:0000256" key="8">
    <source>
        <dbReference type="ARBA" id="ARBA00023014"/>
    </source>
</evidence>
<comment type="function">
    <text evidence="1 10">Catalyzes the synthesis of the hydroxymethylpyrimidine phosphate (HMP-P) moiety of thiamine from aminoimidazole ribotide (AIR) in a radical S-adenosyl-L-methionine (SAM)-dependent reaction.</text>
</comment>
<organism evidence="12 13">
    <name type="scientific">Enterovibrio gelatinilyticus</name>
    <dbReference type="NCBI Taxonomy" id="2899819"/>
    <lineage>
        <taxon>Bacteria</taxon>
        <taxon>Pseudomonadati</taxon>
        <taxon>Pseudomonadota</taxon>
        <taxon>Gammaproteobacteria</taxon>
        <taxon>Vibrionales</taxon>
        <taxon>Vibrionaceae</taxon>
        <taxon>Enterovibrio</taxon>
    </lineage>
</organism>
<dbReference type="SFLD" id="SFLDF00407">
    <property type="entry name" value="phosphomethylpyrimidine_syntha"/>
    <property type="match status" value="1"/>
</dbReference>
<feature type="binding site" evidence="10">
    <location>
        <position position="433"/>
    </location>
    <ligand>
        <name>Zn(2+)</name>
        <dbReference type="ChEBI" id="CHEBI:29105"/>
    </ligand>
</feature>
<evidence type="ECO:0000256" key="4">
    <source>
        <dbReference type="ARBA" id="ARBA00022723"/>
    </source>
</evidence>
<feature type="binding site" evidence="10">
    <location>
        <begin position="349"/>
        <end position="351"/>
    </location>
    <ligand>
        <name>substrate</name>
    </ligand>
</feature>
<keyword evidence="8 10" id="KW-0411">Iron-sulfur</keyword>
<feature type="binding site" evidence="10">
    <location>
        <position position="429"/>
    </location>
    <ligand>
        <name>substrate</name>
    </ligand>
</feature>
<comment type="subunit">
    <text evidence="10">Homodimer.</text>
</comment>
<dbReference type="PANTHER" id="PTHR30557:SF1">
    <property type="entry name" value="PHOSPHOMETHYLPYRIMIDINE SYNTHASE, CHLOROPLASTIC"/>
    <property type="match status" value="1"/>
</dbReference>
<feature type="binding site" evidence="10">
    <location>
        <position position="456"/>
    </location>
    <ligand>
        <name>substrate</name>
    </ligand>
</feature>
<protein>
    <recommendedName>
        <fullName evidence="10">Phosphomethylpyrimidine synthase</fullName>
        <ecNumber evidence="10">4.1.99.17</ecNumber>
    </recommendedName>
    <alternativeName>
        <fullName evidence="10">Hydroxymethylpyrimidine phosphate synthase</fullName>
        <shortName evidence="10">HMP-P synthase</shortName>
        <shortName evidence="10">HMP-phosphate synthase</shortName>
        <shortName evidence="10">HMPP synthase</shortName>
    </alternativeName>
    <alternativeName>
        <fullName evidence="10">Thiamine biosynthesis protein ThiC</fullName>
    </alternativeName>
</protein>
<dbReference type="Proteomes" id="UP001149400">
    <property type="component" value="Unassembled WGS sequence"/>
</dbReference>
<comment type="pathway">
    <text evidence="10">Cofactor biosynthesis; thiamine diphosphate biosynthesis.</text>
</comment>
<accession>A0ABT5R5R1</accession>
<keyword evidence="9 10" id="KW-0456">Lyase</keyword>
<evidence type="ECO:0000256" key="7">
    <source>
        <dbReference type="ARBA" id="ARBA00023004"/>
    </source>
</evidence>
<feature type="binding site" evidence="10">
    <location>
        <begin position="390"/>
        <end position="393"/>
    </location>
    <ligand>
        <name>substrate</name>
    </ligand>
</feature>
<gene>
    <name evidence="10 12" type="primary">thiC</name>
    <name evidence="12" type="ORF">LRP50_21090</name>
</gene>
<dbReference type="SFLD" id="SFLDS00113">
    <property type="entry name" value="Radical_SAM_Phosphomethylpyrim"/>
    <property type="match status" value="1"/>
</dbReference>
<dbReference type="Gene3D" id="6.10.250.620">
    <property type="match status" value="1"/>
</dbReference>
<dbReference type="InterPro" id="IPR002817">
    <property type="entry name" value="ThiC/BzaA/B"/>
</dbReference>
<dbReference type="HAMAP" id="MF_00089">
    <property type="entry name" value="ThiC"/>
    <property type="match status" value="1"/>
</dbReference>
<dbReference type="PANTHER" id="PTHR30557">
    <property type="entry name" value="THIAMINE BIOSYNTHESIS PROTEIN THIC"/>
    <property type="match status" value="1"/>
</dbReference>
<feature type="binding site" evidence="10">
    <location>
        <position position="580"/>
    </location>
    <ligand>
        <name>[4Fe-4S] cluster</name>
        <dbReference type="ChEBI" id="CHEBI:49883"/>
        <note>4Fe-4S-S-AdoMet</note>
    </ligand>
</feature>
<evidence type="ECO:0000256" key="6">
    <source>
        <dbReference type="ARBA" id="ARBA00022977"/>
    </source>
</evidence>
<feature type="binding site" evidence="10">
    <location>
        <position position="264"/>
    </location>
    <ligand>
        <name>substrate</name>
    </ligand>
</feature>
<feature type="binding site" evidence="10">
    <location>
        <position position="329"/>
    </location>
    <ligand>
        <name>substrate</name>
    </ligand>
</feature>
<feature type="binding site" evidence="10">
    <location>
        <position position="577"/>
    </location>
    <ligand>
        <name>[4Fe-4S] cluster</name>
        <dbReference type="ChEBI" id="CHEBI:49883"/>
        <note>4Fe-4S-S-AdoMet</note>
    </ligand>
</feature>
<sequence>MSSRKQSRNDAKTFIDNLSVQPFPNSQKIHVEGSRPDIRVGMREISLAPSLIGGDKQNPQFEDNEAVRVYDTSGVYTDPSYDIDIYSGLPKLRERWIEERSDTELLDKVTSEFAQIRLDDDTLDELRFGQLPSVRRAKNGHCVTQLHYARQGIITPEMEYIAIRENMGNPTYSDEQLNRQHPGQNFGANLPKEITPEFVRKEVAEGRAIIPSNINHPESEPMIIGRNFLVKVNANIGNSSVSSSIEEETEKLVWSTRWGGDTVMDLSTGRNIHETREWILRNSPVPIGTVPMYQALEKVNGVAEDLTWEVMRDTLIEQAEQGVDYFTIHAGVLLRYVPMTAKRVTGIVSRGGSIIAKWCLAHHTESFLYTHFREICEICAQYDVALSLGDGLRPGSIADANDEAQFSELRTLGELTKVAWEYDVQVMIEGPGHVPMHMIKENMDEQLEHCHEAPFYTLGPLTTDIAPGYDHITSGIGAAMIGWFGCAMLCYVTPKEHLGLPNKDDVKVGLITYKLCAHAADLAKGHPGAQVRDNALSKARFEFRWEDQFNLALDPDTARAYHDETLPQESGKVAHFCSMCGPKFCSMKISQEVREYAKNQELGDAIEVKMLDDPLEGMKQKSAEFLAKGSELYHQKA</sequence>
<name>A0ABT5R5R1_9GAMM</name>
<keyword evidence="3 10" id="KW-0949">S-adenosyl-L-methionine</keyword>
<evidence type="ECO:0000256" key="2">
    <source>
        <dbReference type="ARBA" id="ARBA00022485"/>
    </source>
</evidence>
<keyword evidence="7 10" id="KW-0408">Iron</keyword>
<evidence type="ECO:0000313" key="13">
    <source>
        <dbReference type="Proteomes" id="UP001149400"/>
    </source>
</evidence>
<dbReference type="InterPro" id="IPR037509">
    <property type="entry name" value="ThiC"/>
</dbReference>
<keyword evidence="4 10" id="KW-0479">Metal-binding</keyword>
<evidence type="ECO:0000313" key="12">
    <source>
        <dbReference type="EMBL" id="MDD1795620.1"/>
    </source>
</evidence>
<evidence type="ECO:0000256" key="5">
    <source>
        <dbReference type="ARBA" id="ARBA00022833"/>
    </source>
</evidence>
<dbReference type="Pfam" id="PF01964">
    <property type="entry name" value="ThiC_Rad_SAM"/>
    <property type="match status" value="1"/>
</dbReference>
<reference evidence="12" key="1">
    <citation type="submission" date="2021-12" db="EMBL/GenBank/DDBJ databases">
        <title>Enterovibrio ZSDZ35 sp. nov. and Enterovibrio ZSDZ42 sp. nov., isolated from coastal seawater in Qingdao.</title>
        <authorList>
            <person name="Zhang P."/>
        </authorList>
    </citation>
    <scope>NUCLEOTIDE SEQUENCE</scope>
    <source>
        <strain evidence="12">ZSDZ42</strain>
    </source>
</reference>
<comment type="similarity">
    <text evidence="10">Belongs to the ThiC family.</text>
</comment>
<evidence type="ECO:0000256" key="9">
    <source>
        <dbReference type="ARBA" id="ARBA00023239"/>
    </source>
</evidence>
<feature type="binding site" evidence="10">
    <location>
        <position position="497"/>
    </location>
    <ligand>
        <name>Zn(2+)</name>
        <dbReference type="ChEBI" id="CHEBI:29105"/>
    </ligand>
</feature>
<keyword evidence="13" id="KW-1185">Reference proteome</keyword>
<dbReference type="SFLD" id="SFLDG01114">
    <property type="entry name" value="phosphomethylpyrimidine_syntha"/>
    <property type="match status" value="1"/>
</dbReference>
<keyword evidence="2 10" id="KW-0004">4Fe-4S</keyword>
<evidence type="ECO:0000256" key="1">
    <source>
        <dbReference type="ARBA" id="ARBA00003175"/>
    </source>
</evidence>
<dbReference type="Gene3D" id="3.20.20.540">
    <property type="entry name" value="Radical SAM ThiC family, central domain"/>
    <property type="match status" value="1"/>
</dbReference>
<comment type="caution">
    <text evidence="12">The sequence shown here is derived from an EMBL/GenBank/DDBJ whole genome shotgun (WGS) entry which is preliminary data.</text>
</comment>
<dbReference type="NCBIfam" id="NF006763">
    <property type="entry name" value="PRK09284.1"/>
    <property type="match status" value="1"/>
</dbReference>
<dbReference type="RefSeq" id="WP_274166406.1">
    <property type="nucleotide sequence ID" value="NZ_JAJUBC010000032.1"/>
</dbReference>
<feature type="binding site" evidence="10">
    <location>
        <position position="293"/>
    </location>
    <ligand>
        <name>substrate</name>
    </ligand>
</feature>
<evidence type="ECO:0000256" key="10">
    <source>
        <dbReference type="HAMAP-Rule" id="MF_00089"/>
    </source>
</evidence>
<dbReference type="NCBIfam" id="NF009895">
    <property type="entry name" value="PRK13352.1"/>
    <property type="match status" value="1"/>
</dbReference>
<dbReference type="InterPro" id="IPR038521">
    <property type="entry name" value="ThiC/Bza_core_dom"/>
</dbReference>
<feature type="binding site" evidence="10">
    <location>
        <position position="585"/>
    </location>
    <ligand>
        <name>[4Fe-4S] cluster</name>
        <dbReference type="ChEBI" id="CHEBI:49883"/>
        <note>4Fe-4S-S-AdoMet</note>
    </ligand>
</feature>
<proteinExistence type="inferred from homology"/>
<evidence type="ECO:0000256" key="3">
    <source>
        <dbReference type="ARBA" id="ARBA00022691"/>
    </source>
</evidence>
<feature type="binding site" evidence="10">
    <location>
        <position position="235"/>
    </location>
    <ligand>
        <name>substrate</name>
    </ligand>
</feature>
<feature type="domain" description="ThiC-associated" evidence="11">
    <location>
        <begin position="22"/>
        <end position="104"/>
    </location>
</feature>
<dbReference type="NCBIfam" id="TIGR00190">
    <property type="entry name" value="thiC"/>
    <property type="match status" value="1"/>
</dbReference>
<comment type="cofactor">
    <cofactor evidence="10">
        <name>[4Fe-4S] cluster</name>
        <dbReference type="ChEBI" id="CHEBI:49883"/>
    </cofactor>
    <text evidence="10">Binds 1 [4Fe-4S] cluster per subunit. The cluster is coordinated with 3 cysteines and an exchangeable S-adenosyl-L-methionine.</text>
</comment>
<dbReference type="GO" id="GO:0070284">
    <property type="term" value="F:phosphomethylpyrimidine synthase activity"/>
    <property type="evidence" value="ECO:0007669"/>
    <property type="project" value="UniProtKB-EC"/>
</dbReference>
<evidence type="ECO:0000259" key="11">
    <source>
        <dbReference type="Pfam" id="PF13667"/>
    </source>
</evidence>
<dbReference type="Pfam" id="PF13667">
    <property type="entry name" value="ThiC-associated"/>
    <property type="match status" value="1"/>
</dbReference>
<dbReference type="InterPro" id="IPR025747">
    <property type="entry name" value="ThiC-associated_dom"/>
</dbReference>
<keyword evidence="6 10" id="KW-0784">Thiamine biosynthesis</keyword>
<comment type="catalytic activity">
    <reaction evidence="10">
        <text>5-amino-1-(5-phospho-beta-D-ribosyl)imidazole + S-adenosyl-L-methionine = 4-amino-2-methyl-5-(phosphooxymethyl)pyrimidine + CO + 5'-deoxyadenosine + formate + L-methionine + 3 H(+)</text>
        <dbReference type="Rhea" id="RHEA:24840"/>
        <dbReference type="ChEBI" id="CHEBI:15378"/>
        <dbReference type="ChEBI" id="CHEBI:15740"/>
        <dbReference type="ChEBI" id="CHEBI:17245"/>
        <dbReference type="ChEBI" id="CHEBI:17319"/>
        <dbReference type="ChEBI" id="CHEBI:57844"/>
        <dbReference type="ChEBI" id="CHEBI:58354"/>
        <dbReference type="ChEBI" id="CHEBI:59789"/>
        <dbReference type="ChEBI" id="CHEBI:137981"/>
        <dbReference type="EC" id="4.1.99.17"/>
    </reaction>
</comment>
<keyword evidence="5 10" id="KW-0862">Zinc</keyword>